<dbReference type="GO" id="GO:0003887">
    <property type="term" value="F:DNA-directed DNA polymerase activity"/>
    <property type="evidence" value="ECO:0007669"/>
    <property type="project" value="TreeGrafter"/>
</dbReference>
<dbReference type="Pfam" id="PF09507">
    <property type="entry name" value="CDC27"/>
    <property type="match status" value="1"/>
</dbReference>
<evidence type="ECO:0000313" key="9">
    <source>
        <dbReference type="Proteomes" id="UP000467840"/>
    </source>
</evidence>
<comment type="caution">
    <text evidence="6">Lacks conserved residue(s) required for the propagation of feature annotation.</text>
</comment>
<dbReference type="PANTHER" id="PTHR17598">
    <property type="entry name" value="DNA POLYMERASE DELTA SUBUNIT 3"/>
    <property type="match status" value="1"/>
</dbReference>
<protein>
    <recommendedName>
        <fullName evidence="2">DNA polymerase delta subunit 3</fullName>
    </recommendedName>
</protein>
<evidence type="ECO:0000256" key="2">
    <source>
        <dbReference type="ARBA" id="ARBA00017589"/>
    </source>
</evidence>
<name>A0A6A6MMD3_HEVBR</name>
<dbReference type="Gene3D" id="3.90.1030.20">
    <property type="entry name" value="DNA polymerase delta, p66 (Cdc27) subunit, wHTH domain"/>
    <property type="match status" value="1"/>
</dbReference>
<feature type="region of interest" description="Disordered" evidence="7">
    <location>
        <begin position="274"/>
        <end position="304"/>
    </location>
</feature>
<comment type="subcellular location">
    <subcellularLocation>
        <location evidence="1">Nucleus</location>
    </subcellularLocation>
</comment>
<dbReference type="GO" id="GO:1904161">
    <property type="term" value="P:DNA synthesis involved in UV-damage excision repair"/>
    <property type="evidence" value="ECO:0007669"/>
    <property type="project" value="TreeGrafter"/>
</dbReference>
<dbReference type="AlphaFoldDB" id="A0A6A6MMD3"/>
<dbReference type="InterPro" id="IPR041913">
    <property type="entry name" value="POLD3_sf"/>
</dbReference>
<keyword evidence="3" id="KW-0235">DNA replication</keyword>
<evidence type="ECO:0000313" key="8">
    <source>
        <dbReference type="EMBL" id="KAF2314414.1"/>
    </source>
</evidence>
<proteinExistence type="predicted"/>
<keyword evidence="9" id="KW-1185">Reference proteome</keyword>
<dbReference type="InterPro" id="IPR019038">
    <property type="entry name" value="POLD3"/>
</dbReference>
<keyword evidence="4" id="KW-0539">Nucleus</keyword>
<evidence type="ECO:0000256" key="6">
    <source>
        <dbReference type="PROSITE-ProRule" id="PRU00607"/>
    </source>
</evidence>
<sequence>MTFGPRFVEAMYGISPERLIENQALSSVFKILTTSADADNKVYVYTVQAHNYPVTVIQWHPEKNAFEWVLSMIPQSEDAIQVTQHIANFFVRETGDEAIVSYKWLSRNFLVSSNAAKRLLQEFVEKHRSGLEVVYTLSGWLKNNPPSYHIRLVSGPKLEEAKQEFDGNCSLHIYSVQAAIPRDPAALWNDEFVQAEELFKQPSTVDNCLRDNRPTDKSVGILGPSNSNSAYKNIIVPPPQQIKVDQSGPKVGHQSTNLVKDVKPEIHGIGVHNQAMPLLDGEKVPPLPTNEKKGQSDKSSIGNGGSLANCWGRASAKSKLTSAPAGNNSLISNPTASAESQICALKAMEDRSSDDEAQHVKRASNGEGGRKRRVVLDYSDDESEDAVSLASPDHPKGAISKTHPEKPIVNDQNEEKLKVKEEKSTDGVSNQVLKENFSVACKSMNSKDTYKENIQNRINGDGVKADIVTNAASNSPKRRKVLMTRIDERGREVTEVLWEGEEIETRNADNSAMKKAETNAVTNTVNNRAAAAKKTAVGNAAPSKPGGKAGNKKGGKDPKQGNLLSFFKRFELLRRDLKMENVSYDSLLPF</sequence>
<evidence type="ECO:0000256" key="3">
    <source>
        <dbReference type="ARBA" id="ARBA00022705"/>
    </source>
</evidence>
<feature type="compositionally biased region" description="Low complexity" evidence="7">
    <location>
        <begin position="531"/>
        <end position="546"/>
    </location>
</feature>
<gene>
    <name evidence="8" type="ORF">GH714_026198</name>
</gene>
<dbReference type="InterPro" id="IPR015527">
    <property type="entry name" value="Pept_C26_g-glut_hydrolase"/>
</dbReference>
<dbReference type="PANTHER" id="PTHR17598:SF13">
    <property type="entry name" value="DNA POLYMERASE DELTA SUBUNIT 3"/>
    <property type="match status" value="1"/>
</dbReference>
<dbReference type="Proteomes" id="UP000467840">
    <property type="component" value="Chromosome 15"/>
</dbReference>
<evidence type="ECO:0000256" key="5">
    <source>
        <dbReference type="PIRSR" id="PIRSR615527-1"/>
    </source>
</evidence>
<feature type="region of interest" description="Disordered" evidence="7">
    <location>
        <begin position="531"/>
        <end position="560"/>
    </location>
</feature>
<organism evidence="8 9">
    <name type="scientific">Hevea brasiliensis</name>
    <name type="common">Para rubber tree</name>
    <name type="synonym">Siphonia brasiliensis</name>
    <dbReference type="NCBI Taxonomy" id="3981"/>
    <lineage>
        <taxon>Eukaryota</taxon>
        <taxon>Viridiplantae</taxon>
        <taxon>Streptophyta</taxon>
        <taxon>Embryophyta</taxon>
        <taxon>Tracheophyta</taxon>
        <taxon>Spermatophyta</taxon>
        <taxon>Magnoliopsida</taxon>
        <taxon>eudicotyledons</taxon>
        <taxon>Gunneridae</taxon>
        <taxon>Pentapetalae</taxon>
        <taxon>rosids</taxon>
        <taxon>fabids</taxon>
        <taxon>Malpighiales</taxon>
        <taxon>Euphorbiaceae</taxon>
        <taxon>Crotonoideae</taxon>
        <taxon>Micrandreae</taxon>
        <taxon>Hevea</taxon>
    </lineage>
</organism>
<accession>A0A6A6MMD3</accession>
<comment type="caution">
    <text evidence="8">The sequence shown here is derived from an EMBL/GenBank/DDBJ whole genome shotgun (WGS) entry which is preliminary data.</text>
</comment>
<feature type="region of interest" description="Disordered" evidence="7">
    <location>
        <begin position="348"/>
        <end position="406"/>
    </location>
</feature>
<dbReference type="EMBL" id="JAAGAX010000005">
    <property type="protein sequence ID" value="KAF2314414.1"/>
    <property type="molecule type" value="Genomic_DNA"/>
</dbReference>
<dbReference type="GO" id="GO:0006271">
    <property type="term" value="P:DNA strand elongation involved in DNA replication"/>
    <property type="evidence" value="ECO:0007669"/>
    <property type="project" value="TreeGrafter"/>
</dbReference>
<feature type="active site" description="Proton donor" evidence="5">
    <location>
        <position position="60"/>
    </location>
</feature>
<evidence type="ECO:0000256" key="1">
    <source>
        <dbReference type="ARBA" id="ARBA00004123"/>
    </source>
</evidence>
<reference evidence="8 9" key="1">
    <citation type="journal article" date="2020" name="Mol. Plant">
        <title>The Chromosome-Based Rubber Tree Genome Provides New Insights into Spurge Genome Evolution and Rubber Biosynthesis.</title>
        <authorList>
            <person name="Liu J."/>
            <person name="Shi C."/>
            <person name="Shi C.C."/>
            <person name="Li W."/>
            <person name="Zhang Q.J."/>
            <person name="Zhang Y."/>
            <person name="Li K."/>
            <person name="Lu H.F."/>
            <person name="Shi C."/>
            <person name="Zhu S.T."/>
            <person name="Xiao Z.Y."/>
            <person name="Nan H."/>
            <person name="Yue Y."/>
            <person name="Zhu X.G."/>
            <person name="Wu Y."/>
            <person name="Hong X.N."/>
            <person name="Fan G.Y."/>
            <person name="Tong Y."/>
            <person name="Zhang D."/>
            <person name="Mao C.L."/>
            <person name="Liu Y.L."/>
            <person name="Hao S.J."/>
            <person name="Liu W.Q."/>
            <person name="Lv M.Q."/>
            <person name="Zhang H.B."/>
            <person name="Liu Y."/>
            <person name="Hu-Tang G.R."/>
            <person name="Wang J.P."/>
            <person name="Wang J.H."/>
            <person name="Sun Y.H."/>
            <person name="Ni S.B."/>
            <person name="Chen W.B."/>
            <person name="Zhang X.C."/>
            <person name="Jiao Y.N."/>
            <person name="Eichler E.E."/>
            <person name="Li G.H."/>
            <person name="Liu X."/>
            <person name="Gao L.Z."/>
        </authorList>
    </citation>
    <scope>NUCLEOTIDE SEQUENCE [LARGE SCALE GENOMIC DNA]</scope>
    <source>
        <strain evidence="9">cv. GT1</strain>
        <tissue evidence="8">Leaf</tissue>
    </source>
</reference>
<feature type="compositionally biased region" description="Basic and acidic residues" evidence="7">
    <location>
        <begin position="348"/>
        <end position="359"/>
    </location>
</feature>
<dbReference type="FunFam" id="3.90.1030.20:FF:000002">
    <property type="entry name" value="DNA polymerase delta subunit"/>
    <property type="match status" value="1"/>
</dbReference>
<dbReference type="GO" id="GO:0006297">
    <property type="term" value="P:nucleotide-excision repair, DNA gap filling"/>
    <property type="evidence" value="ECO:0007669"/>
    <property type="project" value="TreeGrafter"/>
</dbReference>
<dbReference type="PROSITE" id="PS51275">
    <property type="entry name" value="PEPTIDASE_C26_GGH"/>
    <property type="match status" value="1"/>
</dbReference>
<dbReference type="GO" id="GO:0043625">
    <property type="term" value="C:delta DNA polymerase complex"/>
    <property type="evidence" value="ECO:0007669"/>
    <property type="project" value="InterPro"/>
</dbReference>
<evidence type="ECO:0000256" key="7">
    <source>
        <dbReference type="SAM" id="MobiDB-lite"/>
    </source>
</evidence>
<evidence type="ECO:0000256" key="4">
    <source>
        <dbReference type="ARBA" id="ARBA00023242"/>
    </source>
</evidence>
<dbReference type="GO" id="GO:0008242">
    <property type="term" value="F:omega peptidase activity"/>
    <property type="evidence" value="ECO:0007669"/>
    <property type="project" value="InterPro"/>
</dbReference>